<comment type="caution">
    <text evidence="1">The sequence shown here is derived from an EMBL/GenBank/DDBJ whole genome shotgun (WGS) entry which is preliminary data.</text>
</comment>
<evidence type="ECO:0000313" key="2">
    <source>
        <dbReference type="Proteomes" id="UP000789920"/>
    </source>
</evidence>
<reference evidence="1" key="1">
    <citation type="submission" date="2021-06" db="EMBL/GenBank/DDBJ databases">
        <authorList>
            <person name="Kallberg Y."/>
            <person name="Tangrot J."/>
            <person name="Rosling A."/>
        </authorList>
    </citation>
    <scope>NUCLEOTIDE SEQUENCE</scope>
    <source>
        <strain evidence="1">MA461A</strain>
    </source>
</reference>
<sequence length="199" mass="21500">KSIDNVRYEAVESDTSYMLALSDETVTTSHSEYADKYAVKVANAIVNPDICSMELRQAATGARVGGLGLLALGALAAPFSFGGSLALTGAVAAAMGTEAEGNIIERGARKVAENVCKWSSEVYEEKFARQQEQTIFPESIINLQSIGENNRNRDGSSEIVARSGEELFRTPEIRIAAQEMGNLAQRNGGEFECRIEERS</sequence>
<protein>
    <submittedName>
        <fullName evidence="1">34838_t:CDS:1</fullName>
    </submittedName>
</protein>
<gene>
    <name evidence="1" type="ORF">RPERSI_LOCUS12760</name>
</gene>
<organism evidence="1 2">
    <name type="scientific">Racocetra persica</name>
    <dbReference type="NCBI Taxonomy" id="160502"/>
    <lineage>
        <taxon>Eukaryota</taxon>
        <taxon>Fungi</taxon>
        <taxon>Fungi incertae sedis</taxon>
        <taxon>Mucoromycota</taxon>
        <taxon>Glomeromycotina</taxon>
        <taxon>Glomeromycetes</taxon>
        <taxon>Diversisporales</taxon>
        <taxon>Gigasporaceae</taxon>
        <taxon>Racocetra</taxon>
    </lineage>
</organism>
<accession>A0ACA9Q523</accession>
<dbReference type="EMBL" id="CAJVQC010027637">
    <property type="protein sequence ID" value="CAG8737020.1"/>
    <property type="molecule type" value="Genomic_DNA"/>
</dbReference>
<evidence type="ECO:0000313" key="1">
    <source>
        <dbReference type="EMBL" id="CAG8737020.1"/>
    </source>
</evidence>
<proteinExistence type="predicted"/>
<keyword evidence="2" id="KW-1185">Reference proteome</keyword>
<feature type="non-terminal residue" evidence="1">
    <location>
        <position position="1"/>
    </location>
</feature>
<feature type="non-terminal residue" evidence="1">
    <location>
        <position position="199"/>
    </location>
</feature>
<name>A0ACA9Q523_9GLOM</name>
<dbReference type="Proteomes" id="UP000789920">
    <property type="component" value="Unassembled WGS sequence"/>
</dbReference>